<evidence type="ECO:0000313" key="9">
    <source>
        <dbReference type="Proteomes" id="UP001154078"/>
    </source>
</evidence>
<feature type="transmembrane region" description="Helical" evidence="6">
    <location>
        <begin position="160"/>
        <end position="181"/>
    </location>
</feature>
<proteinExistence type="inferred from homology"/>
<dbReference type="EMBL" id="OV121135">
    <property type="protein sequence ID" value="CAH0555917.1"/>
    <property type="molecule type" value="Genomic_DNA"/>
</dbReference>
<dbReference type="GO" id="GO:0016020">
    <property type="term" value="C:membrane"/>
    <property type="evidence" value="ECO:0007669"/>
    <property type="project" value="UniProtKB-SubCell"/>
</dbReference>
<evidence type="ECO:0000256" key="4">
    <source>
        <dbReference type="ARBA" id="ARBA00022989"/>
    </source>
</evidence>
<reference evidence="8" key="1">
    <citation type="submission" date="2021-12" db="EMBL/GenBank/DDBJ databases">
        <authorList>
            <person name="King R."/>
        </authorList>
    </citation>
    <scope>NUCLEOTIDE SEQUENCE</scope>
</reference>
<feature type="transmembrane region" description="Helical" evidence="6">
    <location>
        <begin position="112"/>
        <end position="129"/>
    </location>
</feature>
<evidence type="ECO:0000313" key="8">
    <source>
        <dbReference type="EMBL" id="CAH0555917.1"/>
    </source>
</evidence>
<accession>A0A9P0B622</accession>
<keyword evidence="5 6" id="KW-0472">Membrane</keyword>
<organism evidence="8 9">
    <name type="scientific">Brassicogethes aeneus</name>
    <name type="common">Rape pollen beetle</name>
    <name type="synonym">Meligethes aeneus</name>
    <dbReference type="NCBI Taxonomy" id="1431903"/>
    <lineage>
        <taxon>Eukaryota</taxon>
        <taxon>Metazoa</taxon>
        <taxon>Ecdysozoa</taxon>
        <taxon>Arthropoda</taxon>
        <taxon>Hexapoda</taxon>
        <taxon>Insecta</taxon>
        <taxon>Pterygota</taxon>
        <taxon>Neoptera</taxon>
        <taxon>Endopterygota</taxon>
        <taxon>Coleoptera</taxon>
        <taxon>Polyphaga</taxon>
        <taxon>Cucujiformia</taxon>
        <taxon>Nitidulidae</taxon>
        <taxon>Meligethinae</taxon>
        <taxon>Brassicogethes</taxon>
    </lineage>
</organism>
<comment type="similarity">
    <text evidence="2">Belongs to the peptidase S54 family.</text>
</comment>
<feature type="transmembrane region" description="Helical" evidence="6">
    <location>
        <begin position="221"/>
        <end position="241"/>
    </location>
</feature>
<feature type="transmembrane region" description="Helical" evidence="6">
    <location>
        <begin position="193"/>
        <end position="209"/>
    </location>
</feature>
<evidence type="ECO:0000256" key="1">
    <source>
        <dbReference type="ARBA" id="ARBA00004141"/>
    </source>
</evidence>
<dbReference type="InterPro" id="IPR022764">
    <property type="entry name" value="Peptidase_S54_rhomboid_dom"/>
</dbReference>
<protein>
    <recommendedName>
        <fullName evidence="7">Peptidase S54 rhomboid domain-containing protein</fullName>
    </recommendedName>
</protein>
<dbReference type="InterPro" id="IPR051739">
    <property type="entry name" value="Rhomboid_IM_Serine_Proteases"/>
</dbReference>
<keyword evidence="3 6" id="KW-0812">Transmembrane</keyword>
<comment type="subcellular location">
    <subcellularLocation>
        <location evidence="1">Membrane</location>
        <topology evidence="1">Multi-pass membrane protein</topology>
    </subcellularLocation>
</comment>
<evidence type="ECO:0000256" key="5">
    <source>
        <dbReference type="ARBA" id="ARBA00023136"/>
    </source>
</evidence>
<feature type="transmembrane region" description="Helical" evidence="6">
    <location>
        <begin position="253"/>
        <end position="274"/>
    </location>
</feature>
<dbReference type="PANTHER" id="PTHR45840:SF10">
    <property type="entry name" value="RHOMBOID PROTEASE"/>
    <property type="match status" value="1"/>
</dbReference>
<dbReference type="FunFam" id="1.20.1540.10:FF:000050">
    <property type="entry name" value="Rhomboid-like protein"/>
    <property type="match status" value="1"/>
</dbReference>
<evidence type="ECO:0000256" key="6">
    <source>
        <dbReference type="SAM" id="Phobius"/>
    </source>
</evidence>
<name>A0A9P0B622_BRAAE</name>
<evidence type="ECO:0000259" key="7">
    <source>
        <dbReference type="Pfam" id="PF01694"/>
    </source>
</evidence>
<evidence type="ECO:0000256" key="2">
    <source>
        <dbReference type="ARBA" id="ARBA00009045"/>
    </source>
</evidence>
<dbReference type="Proteomes" id="UP001154078">
    <property type="component" value="Chromosome 4"/>
</dbReference>
<sequence length="292" mass="32561">MNGVIVLSKNNSNEGSISSAATTPGALSTFDEEGLLVPFFVSQKNQGKWASLAKKCKIPLGQIPWAILSTSILQLIFHIFSDKTLQRHLRFEPKKQKEVWRFFSYMLVHDDWYHLVLNILMQCLFAFFVEKKQGKCPVLAVYILGGGTGVLGASCVHPDLVIGASAGVYALLISMIADIALNFEVIKYKMSRIACIGIIVLSDIIYNVVHFCSRDEPLISWGAHIVGGATGFLVGLVIFKRSNEPLSKRRNKILFWAALIFYICLLISLVTLSLQIKKCTPANSFKKYVYFC</sequence>
<dbReference type="PANTHER" id="PTHR45840">
    <property type="entry name" value="RHOMBOID-RELATED PROTEIN"/>
    <property type="match status" value="1"/>
</dbReference>
<dbReference type="GO" id="GO:0004252">
    <property type="term" value="F:serine-type endopeptidase activity"/>
    <property type="evidence" value="ECO:0007669"/>
    <property type="project" value="InterPro"/>
</dbReference>
<dbReference type="SUPFAM" id="SSF144091">
    <property type="entry name" value="Rhomboid-like"/>
    <property type="match status" value="1"/>
</dbReference>
<dbReference type="Pfam" id="PF01694">
    <property type="entry name" value="Rhomboid"/>
    <property type="match status" value="1"/>
</dbReference>
<gene>
    <name evidence="8" type="ORF">MELIAE_LOCUS7165</name>
</gene>
<dbReference type="InterPro" id="IPR035952">
    <property type="entry name" value="Rhomboid-like_sf"/>
</dbReference>
<feature type="transmembrane region" description="Helical" evidence="6">
    <location>
        <begin position="63"/>
        <end position="81"/>
    </location>
</feature>
<feature type="domain" description="Peptidase S54 rhomboid" evidence="7">
    <location>
        <begin position="97"/>
        <end position="240"/>
    </location>
</feature>
<dbReference type="OrthoDB" id="418595at2759"/>
<evidence type="ECO:0000256" key="3">
    <source>
        <dbReference type="ARBA" id="ARBA00022692"/>
    </source>
</evidence>
<feature type="transmembrane region" description="Helical" evidence="6">
    <location>
        <begin position="136"/>
        <end position="154"/>
    </location>
</feature>
<keyword evidence="9" id="KW-1185">Reference proteome</keyword>
<keyword evidence="4 6" id="KW-1133">Transmembrane helix</keyword>
<dbReference type="Gene3D" id="1.20.1540.10">
    <property type="entry name" value="Rhomboid-like"/>
    <property type="match status" value="1"/>
</dbReference>
<dbReference type="AlphaFoldDB" id="A0A9P0B622"/>